<reference evidence="2 3" key="1">
    <citation type="submission" date="2015-02" db="EMBL/GenBank/DDBJ databases">
        <authorList>
            <person name="Ju K.-S."/>
            <person name="Doroghazi J.R."/>
            <person name="Metcalf W."/>
        </authorList>
    </citation>
    <scope>NUCLEOTIDE SEQUENCE [LARGE SCALE GENOMIC DNA]</scope>
    <source>
        <strain evidence="2 3">NRRL ISP-5550</strain>
    </source>
</reference>
<feature type="compositionally biased region" description="Low complexity" evidence="1">
    <location>
        <begin position="14"/>
        <end position="24"/>
    </location>
</feature>
<proteinExistence type="predicted"/>
<feature type="non-terminal residue" evidence="2">
    <location>
        <position position="1"/>
    </location>
</feature>
<comment type="caution">
    <text evidence="2">The sequence shown here is derived from an EMBL/GenBank/DDBJ whole genome shotgun (WGS) entry which is preliminary data.</text>
</comment>
<dbReference type="Proteomes" id="UP000033551">
    <property type="component" value="Unassembled WGS sequence"/>
</dbReference>
<name>A0A0F4I2V2_9ACTN</name>
<feature type="compositionally biased region" description="Pro residues" evidence="1">
    <location>
        <begin position="1"/>
        <end position="13"/>
    </location>
</feature>
<organism evidence="2 3">
    <name type="scientific">Streptomyces katrae</name>
    <dbReference type="NCBI Taxonomy" id="68223"/>
    <lineage>
        <taxon>Bacteria</taxon>
        <taxon>Bacillati</taxon>
        <taxon>Actinomycetota</taxon>
        <taxon>Actinomycetes</taxon>
        <taxon>Kitasatosporales</taxon>
        <taxon>Streptomycetaceae</taxon>
        <taxon>Streptomyces</taxon>
    </lineage>
</organism>
<evidence type="ECO:0000313" key="2">
    <source>
        <dbReference type="EMBL" id="KJY16004.1"/>
    </source>
</evidence>
<feature type="non-terminal residue" evidence="2">
    <location>
        <position position="84"/>
    </location>
</feature>
<protein>
    <submittedName>
        <fullName evidence="2">Uncharacterized protein</fullName>
    </submittedName>
</protein>
<dbReference type="AlphaFoldDB" id="A0A0F4I2V2"/>
<dbReference type="PATRIC" id="fig|68223.7.peg.6997"/>
<dbReference type="EMBL" id="JZWV01001803">
    <property type="protein sequence ID" value="KJY16004.1"/>
    <property type="molecule type" value="Genomic_DNA"/>
</dbReference>
<accession>A0A0F4I2V2</accession>
<evidence type="ECO:0000256" key="1">
    <source>
        <dbReference type="SAM" id="MobiDB-lite"/>
    </source>
</evidence>
<sequence>PSPEPPSPEPPAQPAAGPARPGTPYGSAPAALARFAVSSHVLRALASTEPTPEGLRLVTDIRRSKRLLLLRGGLDAAPRGGGGG</sequence>
<keyword evidence="3" id="KW-1185">Reference proteome</keyword>
<gene>
    <name evidence="2" type="ORF">VR44_40650</name>
</gene>
<evidence type="ECO:0000313" key="3">
    <source>
        <dbReference type="Proteomes" id="UP000033551"/>
    </source>
</evidence>
<feature type="region of interest" description="Disordered" evidence="1">
    <location>
        <begin position="1"/>
        <end position="27"/>
    </location>
</feature>